<feature type="transmembrane region" description="Helical" evidence="6">
    <location>
        <begin position="86"/>
        <end position="105"/>
    </location>
</feature>
<dbReference type="AlphaFoldDB" id="A0A5N6V588"/>
<evidence type="ECO:0000259" key="7">
    <source>
        <dbReference type="PROSITE" id="PS50850"/>
    </source>
</evidence>
<dbReference type="FunFam" id="1.20.1250.20:FF:000011">
    <property type="entry name" value="MFS multidrug transporter, putative"/>
    <property type="match status" value="1"/>
</dbReference>
<dbReference type="InterPro" id="IPR011701">
    <property type="entry name" value="MFS"/>
</dbReference>
<comment type="subcellular location">
    <subcellularLocation>
        <location evidence="1">Membrane</location>
        <topology evidence="1">Multi-pass membrane protein</topology>
    </subcellularLocation>
</comment>
<accession>A0A5N6V588</accession>
<evidence type="ECO:0000256" key="2">
    <source>
        <dbReference type="ARBA" id="ARBA00022692"/>
    </source>
</evidence>
<dbReference type="PROSITE" id="PS50850">
    <property type="entry name" value="MFS"/>
    <property type="match status" value="1"/>
</dbReference>
<feature type="transmembrane region" description="Helical" evidence="6">
    <location>
        <begin position="125"/>
        <end position="144"/>
    </location>
</feature>
<dbReference type="InterPro" id="IPR020846">
    <property type="entry name" value="MFS_dom"/>
</dbReference>
<feature type="transmembrane region" description="Helical" evidence="6">
    <location>
        <begin position="318"/>
        <end position="343"/>
    </location>
</feature>
<feature type="compositionally biased region" description="Polar residues" evidence="5">
    <location>
        <begin position="29"/>
        <end position="61"/>
    </location>
</feature>
<proteinExistence type="predicted"/>
<feature type="transmembrane region" description="Helical" evidence="6">
    <location>
        <begin position="156"/>
        <end position="175"/>
    </location>
</feature>
<dbReference type="InterPro" id="IPR036259">
    <property type="entry name" value="MFS_trans_sf"/>
</dbReference>
<evidence type="ECO:0000256" key="1">
    <source>
        <dbReference type="ARBA" id="ARBA00004141"/>
    </source>
</evidence>
<feature type="domain" description="Major facilitator superfamily (MFS) profile" evidence="7">
    <location>
        <begin position="90"/>
        <end position="516"/>
    </location>
</feature>
<evidence type="ECO:0000256" key="3">
    <source>
        <dbReference type="ARBA" id="ARBA00022989"/>
    </source>
</evidence>
<evidence type="ECO:0000256" key="6">
    <source>
        <dbReference type="SAM" id="Phobius"/>
    </source>
</evidence>
<dbReference type="PANTHER" id="PTHR23502:SF12">
    <property type="entry name" value="MULTIDRUG TRANSPORTER, PUTATIVE (AFU_ORTHOLOGUE AFUA_1G06440)-RELATED"/>
    <property type="match status" value="1"/>
</dbReference>
<keyword evidence="2 6" id="KW-0812">Transmembrane</keyword>
<dbReference type="GO" id="GO:0005886">
    <property type="term" value="C:plasma membrane"/>
    <property type="evidence" value="ECO:0007669"/>
    <property type="project" value="TreeGrafter"/>
</dbReference>
<reference evidence="8 9" key="1">
    <citation type="submission" date="2019-04" db="EMBL/GenBank/DDBJ databases">
        <title>Friends and foes A comparative genomics study of 23 Aspergillus species from section Flavi.</title>
        <authorList>
            <consortium name="DOE Joint Genome Institute"/>
            <person name="Kjaerbolling I."/>
            <person name="Vesth T."/>
            <person name="Frisvad J.C."/>
            <person name="Nybo J.L."/>
            <person name="Theobald S."/>
            <person name="Kildgaard S."/>
            <person name="Isbrandt T."/>
            <person name="Kuo A."/>
            <person name="Sato A."/>
            <person name="Lyhne E.K."/>
            <person name="Kogle M.E."/>
            <person name="Wiebenga A."/>
            <person name="Kun R.S."/>
            <person name="Lubbers R.J."/>
            <person name="Makela M.R."/>
            <person name="Barry K."/>
            <person name="Chovatia M."/>
            <person name="Clum A."/>
            <person name="Daum C."/>
            <person name="Haridas S."/>
            <person name="He G."/>
            <person name="LaButti K."/>
            <person name="Lipzen A."/>
            <person name="Mondo S."/>
            <person name="Riley R."/>
            <person name="Salamov A."/>
            <person name="Simmons B.A."/>
            <person name="Magnuson J.K."/>
            <person name="Henrissat B."/>
            <person name="Mortensen U.H."/>
            <person name="Larsen T.O."/>
            <person name="Devries R.P."/>
            <person name="Grigoriev I.V."/>
            <person name="Machida M."/>
            <person name="Baker S.E."/>
            <person name="Andersen M.R."/>
        </authorList>
    </citation>
    <scope>NUCLEOTIDE SEQUENCE [LARGE SCALE GENOMIC DNA]</scope>
    <source>
        <strain evidence="8 9">CBS 117626</strain>
    </source>
</reference>
<feature type="transmembrane region" description="Helical" evidence="6">
    <location>
        <begin position="492"/>
        <end position="512"/>
    </location>
</feature>
<evidence type="ECO:0000313" key="9">
    <source>
        <dbReference type="Proteomes" id="UP000326950"/>
    </source>
</evidence>
<dbReference type="OrthoDB" id="3365399at2759"/>
<dbReference type="GO" id="GO:0022857">
    <property type="term" value="F:transmembrane transporter activity"/>
    <property type="evidence" value="ECO:0007669"/>
    <property type="project" value="InterPro"/>
</dbReference>
<protein>
    <submittedName>
        <fullName evidence="8">MFS general substrate transporter</fullName>
    </submittedName>
</protein>
<dbReference type="Gene3D" id="1.20.1250.20">
    <property type="entry name" value="MFS general substrate transporter like domains"/>
    <property type="match status" value="1"/>
</dbReference>
<feature type="transmembrane region" description="Helical" evidence="6">
    <location>
        <begin position="426"/>
        <end position="446"/>
    </location>
</feature>
<dbReference type="PANTHER" id="PTHR23502">
    <property type="entry name" value="MAJOR FACILITATOR SUPERFAMILY"/>
    <property type="match status" value="1"/>
</dbReference>
<feature type="transmembrane region" description="Helical" evidence="6">
    <location>
        <begin position="244"/>
        <end position="263"/>
    </location>
</feature>
<gene>
    <name evidence="8" type="ORF">BDV40DRAFT_308077</name>
</gene>
<name>A0A5N6V588_ASPTM</name>
<dbReference type="SUPFAM" id="SSF103473">
    <property type="entry name" value="MFS general substrate transporter"/>
    <property type="match status" value="1"/>
</dbReference>
<keyword evidence="3 6" id="KW-1133">Transmembrane helix</keyword>
<dbReference type="EMBL" id="ML738596">
    <property type="protein sequence ID" value="KAE8166079.1"/>
    <property type="molecule type" value="Genomic_DNA"/>
</dbReference>
<dbReference type="Pfam" id="PF07690">
    <property type="entry name" value="MFS_1"/>
    <property type="match status" value="1"/>
</dbReference>
<sequence>MTEKQDHHHDHQHRQHIREETIDSIGHEPNSNDLMSEVGNTHLSGVKTTQRSEHSPCNNPERQPPAFEVSFGPNDKDNPKNWPQWYRLWTVLGVAFSAWVIVLNSTSYTPIIPGLAEQFRSTTTIVTLGITTYLFGLAVGALVLAPMSEMHGRRPVYLVCMVLSTILIIPAALATSLAEILVVRFFVAFFGAALVSNSPGTVVDVASPKNRTFYMSLWSLASLNGPTTGAIIGGFVFQDLGWRWNSWVVLILSGACIVVMFSIKETYAPALLREKVAILQKETDDSRWWCQYDRKVSQMQLIKTSLGRPFVLACTEPILWFFNIWMSVLYGILYLCFVAYPIIFEEHRGWSVGVSGLGFTGIGIGTMSVVFLEPLLRRLIQSHPRDPVTGKIPPEATGRVMAIGAVLAPIGQLGFTWTSLPTSIHWIAPIIFGVPFGAGNTISFVYGTDYLAGVYGMYAASALAGNAVIRSIFGGLLPLAGRSMYDSLTPRWAGTLLGLLELVLAPVPFVFWRYGKQIRAKSKALQAINALEVVKH</sequence>
<organism evidence="8 9">
    <name type="scientific">Aspergillus tamarii</name>
    <dbReference type="NCBI Taxonomy" id="41984"/>
    <lineage>
        <taxon>Eukaryota</taxon>
        <taxon>Fungi</taxon>
        <taxon>Dikarya</taxon>
        <taxon>Ascomycota</taxon>
        <taxon>Pezizomycotina</taxon>
        <taxon>Eurotiomycetes</taxon>
        <taxon>Eurotiomycetidae</taxon>
        <taxon>Eurotiales</taxon>
        <taxon>Aspergillaceae</taxon>
        <taxon>Aspergillus</taxon>
        <taxon>Aspergillus subgen. Circumdati</taxon>
    </lineage>
</organism>
<dbReference type="CDD" id="cd17323">
    <property type="entry name" value="MFS_Tpo1_MDR_like"/>
    <property type="match status" value="1"/>
</dbReference>
<evidence type="ECO:0000256" key="5">
    <source>
        <dbReference type="SAM" id="MobiDB-lite"/>
    </source>
</evidence>
<feature type="region of interest" description="Disordered" evidence="5">
    <location>
        <begin position="1"/>
        <end position="76"/>
    </location>
</feature>
<dbReference type="Proteomes" id="UP000326950">
    <property type="component" value="Unassembled WGS sequence"/>
</dbReference>
<evidence type="ECO:0000313" key="8">
    <source>
        <dbReference type="EMBL" id="KAE8166079.1"/>
    </source>
</evidence>
<evidence type="ECO:0000256" key="4">
    <source>
        <dbReference type="ARBA" id="ARBA00023136"/>
    </source>
</evidence>
<feature type="transmembrane region" description="Helical" evidence="6">
    <location>
        <begin position="349"/>
        <end position="372"/>
    </location>
</feature>
<feature type="transmembrane region" description="Helical" evidence="6">
    <location>
        <begin position="217"/>
        <end position="238"/>
    </location>
</feature>
<keyword evidence="9" id="KW-1185">Reference proteome</keyword>
<keyword evidence="4 6" id="KW-0472">Membrane</keyword>
<feature type="transmembrane region" description="Helical" evidence="6">
    <location>
        <begin position="458"/>
        <end position="480"/>
    </location>
</feature>